<dbReference type="Pfam" id="PF13905">
    <property type="entry name" value="Thioredoxin_8"/>
    <property type="match status" value="1"/>
</dbReference>
<sequence>MASDSNKWYKKAFGDNLIHCKEVANHNLNVGDRNYVQVDTIFDDFCKAHGRDGTLIIGVYFTPVEGAPDESTNYLVQLYQSINNVSDELHNSNVCDKNMKDQKVSLEVISVFLTSSIHWLDRCTIDEAKVYDQLKDFPWYAVPVGDRDRMIRLTRRYQIKSLTPSLILLNGQNGKIITKHGRERILEDPTGLNFPWKPRPLHVVLENVQLQRGGKNECSESTDFQNLKGSIIGFYFSAHWCPPCKGFTPQLIETYNLLKRMGVNFEVIFVSSDRSPESHKTYFQTMPWLGVPYSDQECRRELASLYGVQGIPTLVIVDFDGTVITYDGRGEINDDPTGQMFPWRPRLVNFLNERHSAKLHDTPAIVLFVEGDDTEMEFAETILSRVVKDFVEKYQNDEIPLEFFVASDNETSDTLREFIGMDDIVPLLTVVNIPDGTWTALEEGIDVTEETVMEFVNKFVKNELPMQSICSEQTKT</sequence>
<dbReference type="InterPro" id="IPR036249">
    <property type="entry name" value="Thioredoxin-like_sf"/>
</dbReference>
<dbReference type="InterPro" id="IPR012336">
    <property type="entry name" value="Thioredoxin-like_fold"/>
</dbReference>
<comment type="caution">
    <text evidence="2">The sequence shown here is derived from an EMBL/GenBank/DDBJ whole genome shotgun (WGS) entry which is preliminary data.</text>
</comment>
<feature type="domain" description="Thioredoxin" evidence="1">
    <location>
        <begin position="157"/>
        <end position="353"/>
    </location>
</feature>
<reference evidence="2 3" key="1">
    <citation type="submission" date="2023-09" db="EMBL/GenBank/DDBJ databases">
        <title>Genomes of two closely related lineages of the louse Polyplax serrata with different host specificities.</title>
        <authorList>
            <person name="Martinu J."/>
            <person name="Tarabai H."/>
            <person name="Stefka J."/>
            <person name="Hypsa V."/>
        </authorList>
    </citation>
    <scope>NUCLEOTIDE SEQUENCE [LARGE SCALE GENOMIC DNA]</scope>
    <source>
        <strain evidence="2">98ZLc_SE</strain>
    </source>
</reference>
<dbReference type="Gene3D" id="3.40.30.10">
    <property type="entry name" value="Glutaredoxin"/>
    <property type="match status" value="3"/>
</dbReference>
<dbReference type="PROSITE" id="PS51352">
    <property type="entry name" value="THIOREDOXIN_2"/>
    <property type="match status" value="1"/>
</dbReference>
<evidence type="ECO:0000313" key="3">
    <source>
        <dbReference type="Proteomes" id="UP001359485"/>
    </source>
</evidence>
<dbReference type="PANTHER" id="PTHR46472:SF1">
    <property type="entry name" value="NUCLEOREDOXIN"/>
    <property type="match status" value="1"/>
</dbReference>
<evidence type="ECO:0000259" key="1">
    <source>
        <dbReference type="PROSITE" id="PS51352"/>
    </source>
</evidence>
<evidence type="ECO:0000313" key="2">
    <source>
        <dbReference type="EMBL" id="KAK6641557.1"/>
    </source>
</evidence>
<dbReference type="PANTHER" id="PTHR46472">
    <property type="entry name" value="NUCLEOREDOXIN"/>
    <property type="match status" value="1"/>
</dbReference>
<proteinExistence type="predicted"/>
<keyword evidence="3" id="KW-1185">Reference proteome</keyword>
<dbReference type="InterPro" id="IPR013766">
    <property type="entry name" value="Thioredoxin_domain"/>
</dbReference>
<accession>A0ABR1BE04</accession>
<dbReference type="EMBL" id="JAWJWF010000001">
    <property type="protein sequence ID" value="KAK6641557.1"/>
    <property type="molecule type" value="Genomic_DNA"/>
</dbReference>
<organism evidence="2 3">
    <name type="scientific">Polyplax serrata</name>
    <name type="common">Common mouse louse</name>
    <dbReference type="NCBI Taxonomy" id="468196"/>
    <lineage>
        <taxon>Eukaryota</taxon>
        <taxon>Metazoa</taxon>
        <taxon>Ecdysozoa</taxon>
        <taxon>Arthropoda</taxon>
        <taxon>Hexapoda</taxon>
        <taxon>Insecta</taxon>
        <taxon>Pterygota</taxon>
        <taxon>Neoptera</taxon>
        <taxon>Paraneoptera</taxon>
        <taxon>Psocodea</taxon>
        <taxon>Troctomorpha</taxon>
        <taxon>Phthiraptera</taxon>
        <taxon>Anoplura</taxon>
        <taxon>Polyplacidae</taxon>
        <taxon>Polyplax</taxon>
    </lineage>
</organism>
<dbReference type="Proteomes" id="UP001359485">
    <property type="component" value="Unassembled WGS sequence"/>
</dbReference>
<dbReference type="SUPFAM" id="SSF52833">
    <property type="entry name" value="Thioredoxin-like"/>
    <property type="match status" value="1"/>
</dbReference>
<name>A0ABR1BE04_POLSC</name>
<gene>
    <name evidence="2" type="ORF">RUM44_013270</name>
</gene>
<protein>
    <recommendedName>
        <fullName evidence="1">Thioredoxin domain-containing protein</fullName>
    </recommendedName>
</protein>